<accession>A0A6A4HMC7</accession>
<dbReference type="EMBL" id="ML769481">
    <property type="protein sequence ID" value="KAE9398558.1"/>
    <property type="molecule type" value="Genomic_DNA"/>
</dbReference>
<dbReference type="OrthoDB" id="2870900at2759"/>
<protein>
    <recommendedName>
        <fullName evidence="3">F-box domain-containing protein</fullName>
    </recommendedName>
</protein>
<evidence type="ECO:0008006" key="3">
    <source>
        <dbReference type="Google" id="ProtNLM"/>
    </source>
</evidence>
<evidence type="ECO:0000313" key="1">
    <source>
        <dbReference type="EMBL" id="KAE9398558.1"/>
    </source>
</evidence>
<name>A0A6A4HMC7_9AGAR</name>
<organism evidence="1 2">
    <name type="scientific">Gymnopus androsaceus JB14</name>
    <dbReference type="NCBI Taxonomy" id="1447944"/>
    <lineage>
        <taxon>Eukaryota</taxon>
        <taxon>Fungi</taxon>
        <taxon>Dikarya</taxon>
        <taxon>Basidiomycota</taxon>
        <taxon>Agaricomycotina</taxon>
        <taxon>Agaricomycetes</taxon>
        <taxon>Agaricomycetidae</taxon>
        <taxon>Agaricales</taxon>
        <taxon>Marasmiineae</taxon>
        <taxon>Omphalotaceae</taxon>
        <taxon>Gymnopus</taxon>
    </lineage>
</organism>
<gene>
    <name evidence="1" type="ORF">BT96DRAFT_725993</name>
</gene>
<evidence type="ECO:0000313" key="2">
    <source>
        <dbReference type="Proteomes" id="UP000799118"/>
    </source>
</evidence>
<dbReference type="Proteomes" id="UP000799118">
    <property type="component" value="Unassembled WGS sequence"/>
</dbReference>
<dbReference type="AlphaFoldDB" id="A0A6A4HMC7"/>
<keyword evidence="2" id="KW-1185">Reference proteome</keyword>
<sequence length="373" mass="41789">MISLYRFYIARKFGHTFFHPTTSLSRVDQSRYYDDTAISASAAEDRSQWSCVVQLLSKISRLASFTFDYPEQMPITLLDALHEHHPSAHLHIRNWRRSSTSNPVVDPAEEALANSPCLRSLHGHFITGGPDVDFRNEAFDRIAKLAPNLEDISRTSRFQGGCVYYAFTAAEIQKRAREAQKFAVEAPRRKAIKSLRMDFANADTLTDLGSYMDLGQLTSLGNIVLARNFFHLAVEDQTYKLSSLKHLDLKLTPGGSSRDYAVTESAFTHFLVEGCGALEAFSIVLETSRPWGPILSTILLHHGFSSSTSYLSIKWNHTRKGVKRALLTLDEVSESLIIVQACPILGLILTGQSRGKTKVHTTPSYVSFRIFVN</sequence>
<reference evidence="1" key="1">
    <citation type="journal article" date="2019" name="Environ. Microbiol.">
        <title>Fungal ecological strategies reflected in gene transcription - a case study of two litter decomposers.</title>
        <authorList>
            <person name="Barbi F."/>
            <person name="Kohler A."/>
            <person name="Barry K."/>
            <person name="Baskaran P."/>
            <person name="Daum C."/>
            <person name="Fauchery L."/>
            <person name="Ihrmark K."/>
            <person name="Kuo A."/>
            <person name="LaButti K."/>
            <person name="Lipzen A."/>
            <person name="Morin E."/>
            <person name="Grigoriev I.V."/>
            <person name="Henrissat B."/>
            <person name="Lindahl B."/>
            <person name="Martin F."/>
        </authorList>
    </citation>
    <scope>NUCLEOTIDE SEQUENCE</scope>
    <source>
        <strain evidence="1">JB14</strain>
    </source>
</reference>
<proteinExistence type="predicted"/>